<gene>
    <name evidence="2" type="ORF">L211DRAFT_880861</name>
</gene>
<protein>
    <submittedName>
        <fullName evidence="2">Uncharacterized protein</fullName>
    </submittedName>
</protein>
<dbReference type="EMBL" id="ML121545">
    <property type="protein sequence ID" value="RPB23647.1"/>
    <property type="molecule type" value="Genomic_DNA"/>
</dbReference>
<evidence type="ECO:0000256" key="1">
    <source>
        <dbReference type="SAM" id="MobiDB-lite"/>
    </source>
</evidence>
<evidence type="ECO:0000313" key="3">
    <source>
        <dbReference type="Proteomes" id="UP000267821"/>
    </source>
</evidence>
<accession>A0A3N4LL42</accession>
<proteinExistence type="predicted"/>
<feature type="region of interest" description="Disordered" evidence="1">
    <location>
        <begin position="39"/>
        <end position="117"/>
    </location>
</feature>
<dbReference type="Proteomes" id="UP000267821">
    <property type="component" value="Unassembled WGS sequence"/>
</dbReference>
<feature type="compositionally biased region" description="Polar residues" evidence="1">
    <location>
        <begin position="49"/>
        <end position="72"/>
    </location>
</feature>
<dbReference type="AlphaFoldDB" id="A0A3N4LL42"/>
<dbReference type="InParanoid" id="A0A3N4LL42"/>
<sequence length="117" mass="12269">MSAARTSDEFTPLDMILERGSLRTPVVEEYAASLHREVLSSRILPADSGSRTGSPNGLLGNPTSPQPNQSATDKLPLPPALPALHPSRPPASSSSRLSSPPFLTASSPSRPARSPAF</sequence>
<evidence type="ECO:0000313" key="2">
    <source>
        <dbReference type="EMBL" id="RPB23647.1"/>
    </source>
</evidence>
<reference evidence="2 3" key="1">
    <citation type="journal article" date="2018" name="Nat. Ecol. Evol.">
        <title>Pezizomycetes genomes reveal the molecular basis of ectomycorrhizal truffle lifestyle.</title>
        <authorList>
            <person name="Murat C."/>
            <person name="Payen T."/>
            <person name="Noel B."/>
            <person name="Kuo A."/>
            <person name="Morin E."/>
            <person name="Chen J."/>
            <person name="Kohler A."/>
            <person name="Krizsan K."/>
            <person name="Balestrini R."/>
            <person name="Da Silva C."/>
            <person name="Montanini B."/>
            <person name="Hainaut M."/>
            <person name="Levati E."/>
            <person name="Barry K.W."/>
            <person name="Belfiori B."/>
            <person name="Cichocki N."/>
            <person name="Clum A."/>
            <person name="Dockter R.B."/>
            <person name="Fauchery L."/>
            <person name="Guy J."/>
            <person name="Iotti M."/>
            <person name="Le Tacon F."/>
            <person name="Lindquist E.A."/>
            <person name="Lipzen A."/>
            <person name="Malagnac F."/>
            <person name="Mello A."/>
            <person name="Molinier V."/>
            <person name="Miyauchi S."/>
            <person name="Poulain J."/>
            <person name="Riccioni C."/>
            <person name="Rubini A."/>
            <person name="Sitrit Y."/>
            <person name="Splivallo R."/>
            <person name="Traeger S."/>
            <person name="Wang M."/>
            <person name="Zifcakova L."/>
            <person name="Wipf D."/>
            <person name="Zambonelli A."/>
            <person name="Paolocci F."/>
            <person name="Nowrousian M."/>
            <person name="Ottonello S."/>
            <person name="Baldrian P."/>
            <person name="Spatafora J.W."/>
            <person name="Henrissat B."/>
            <person name="Nagy L.G."/>
            <person name="Aury J.M."/>
            <person name="Wincker P."/>
            <person name="Grigoriev I.V."/>
            <person name="Bonfante P."/>
            <person name="Martin F.M."/>
        </authorList>
    </citation>
    <scope>NUCLEOTIDE SEQUENCE [LARGE SCALE GENOMIC DNA]</scope>
    <source>
        <strain evidence="2 3">ATCC MYA-4762</strain>
    </source>
</reference>
<name>A0A3N4LL42_9PEZI</name>
<feature type="compositionally biased region" description="Low complexity" evidence="1">
    <location>
        <begin position="82"/>
        <end position="117"/>
    </location>
</feature>
<organism evidence="2 3">
    <name type="scientific">Terfezia boudieri ATCC MYA-4762</name>
    <dbReference type="NCBI Taxonomy" id="1051890"/>
    <lineage>
        <taxon>Eukaryota</taxon>
        <taxon>Fungi</taxon>
        <taxon>Dikarya</taxon>
        <taxon>Ascomycota</taxon>
        <taxon>Pezizomycotina</taxon>
        <taxon>Pezizomycetes</taxon>
        <taxon>Pezizales</taxon>
        <taxon>Pezizaceae</taxon>
        <taxon>Terfezia</taxon>
    </lineage>
</organism>
<keyword evidence="3" id="KW-1185">Reference proteome</keyword>